<dbReference type="AlphaFoldDB" id="A0A2T4C5X8"/>
<feature type="compositionally biased region" description="Basic and acidic residues" evidence="1">
    <location>
        <begin position="52"/>
        <end position="61"/>
    </location>
</feature>
<feature type="compositionally biased region" description="Acidic residues" evidence="1">
    <location>
        <begin position="242"/>
        <end position="251"/>
    </location>
</feature>
<feature type="region of interest" description="Disordered" evidence="1">
    <location>
        <begin position="288"/>
        <end position="310"/>
    </location>
</feature>
<gene>
    <name evidence="2" type="ORF">M440DRAFT_1332710</name>
</gene>
<organism evidence="2 3">
    <name type="scientific">Trichoderma longibrachiatum ATCC 18648</name>
    <dbReference type="NCBI Taxonomy" id="983965"/>
    <lineage>
        <taxon>Eukaryota</taxon>
        <taxon>Fungi</taxon>
        <taxon>Dikarya</taxon>
        <taxon>Ascomycota</taxon>
        <taxon>Pezizomycotina</taxon>
        <taxon>Sordariomycetes</taxon>
        <taxon>Hypocreomycetidae</taxon>
        <taxon>Hypocreales</taxon>
        <taxon>Hypocreaceae</taxon>
        <taxon>Trichoderma</taxon>
    </lineage>
</organism>
<dbReference type="EMBL" id="KZ679131">
    <property type="protein sequence ID" value="PTB76977.1"/>
    <property type="molecule type" value="Genomic_DNA"/>
</dbReference>
<name>A0A2T4C5X8_TRILO</name>
<evidence type="ECO:0000313" key="3">
    <source>
        <dbReference type="Proteomes" id="UP000240760"/>
    </source>
</evidence>
<protein>
    <submittedName>
        <fullName evidence="2">Uncharacterized protein</fullName>
    </submittedName>
</protein>
<proteinExistence type="predicted"/>
<dbReference type="Proteomes" id="UP000240760">
    <property type="component" value="Unassembled WGS sequence"/>
</dbReference>
<evidence type="ECO:0000256" key="1">
    <source>
        <dbReference type="SAM" id="MobiDB-lite"/>
    </source>
</evidence>
<accession>A0A2T4C5X8</accession>
<evidence type="ECO:0000313" key="2">
    <source>
        <dbReference type="EMBL" id="PTB76977.1"/>
    </source>
</evidence>
<sequence length="327" mass="36645">MDLDTIAIAEGSAGELPRDISPSSSPSSCRYSLDSRSSVSTKPSSRGSSPATKKDTNDGARGRSRRTLQPVTPSWNHLLHPRSYEEIYAERAYLTASLQAYSLRAIEMIHQYSLIEEELQARDHIGKERRKLRKQMSFIKVKLSEASRQEKAIVLRLSELHMEQLGRDAWDQVQQRRVYYSKFPPRMAKMPSDLPEKPLNADSKEFVPSAIHFGNSPPSRARSCVSEAESAALDTVVEGIEGEENDGESLDGPETPAAEEAKTRSEGDLQGDELCNHGLQYTYRACEETSESQLRPLDERHKLSVRSERRKSLPNLCSVWPEAKGNA</sequence>
<keyword evidence="3" id="KW-1185">Reference proteome</keyword>
<feature type="region of interest" description="Disordered" evidence="1">
    <location>
        <begin position="242"/>
        <end position="273"/>
    </location>
</feature>
<feature type="compositionally biased region" description="Basic and acidic residues" evidence="1">
    <location>
        <begin position="296"/>
        <end position="310"/>
    </location>
</feature>
<dbReference type="STRING" id="983965.A0A2T4C5X8"/>
<dbReference type="OrthoDB" id="5226586at2759"/>
<feature type="compositionally biased region" description="Low complexity" evidence="1">
    <location>
        <begin position="21"/>
        <end position="49"/>
    </location>
</feature>
<reference evidence="2 3" key="1">
    <citation type="submission" date="2016-07" db="EMBL/GenBank/DDBJ databases">
        <title>Multiple horizontal gene transfer events from other fungi enriched the ability of initially mycotrophic Trichoderma (Ascomycota) to feed on dead plant biomass.</title>
        <authorList>
            <consortium name="DOE Joint Genome Institute"/>
            <person name="Aerts A."/>
            <person name="Atanasova L."/>
            <person name="Chenthamara K."/>
            <person name="Zhang J."/>
            <person name="Grujic M."/>
            <person name="Henrissat B."/>
            <person name="Kuo A."/>
            <person name="Salamov A."/>
            <person name="Lipzen A."/>
            <person name="Labutti K."/>
            <person name="Barry K."/>
            <person name="Miao Y."/>
            <person name="Rahimi M.J."/>
            <person name="Shen Q."/>
            <person name="Grigoriev I.V."/>
            <person name="Kubicek C.P."/>
            <person name="Druzhinina I.S."/>
        </authorList>
    </citation>
    <scope>NUCLEOTIDE SEQUENCE [LARGE SCALE GENOMIC DNA]</scope>
    <source>
        <strain evidence="2 3">ATCC 18648</strain>
    </source>
</reference>
<feature type="region of interest" description="Disordered" evidence="1">
    <location>
        <begin position="10"/>
        <end position="74"/>
    </location>
</feature>